<comment type="function">
    <text evidence="1">Participates in various redox reactions through the reversible oxidation of its active center dithiol to a disulfide and catalyzes dithiol-disulfide exchange reactions.</text>
</comment>
<evidence type="ECO:0000256" key="2">
    <source>
        <dbReference type="ARBA" id="ARBA00022448"/>
    </source>
</evidence>
<sequence length="111" mass="12409">MPVLEVMDNSFKQEVIKSDCPVLVDFWAPWCGPCRMIASVVNEIAKEYEDIIKVVKINTDQNPSTATEYGIRSIPTLMLFIEGKKVDTVIGAVPKSTLASTLQNHLKKQKN</sequence>
<keyword evidence="4 8" id="KW-1015">Disulfide bond</keyword>
<reference evidence="10" key="2">
    <citation type="submission" date="2019-04" db="EMBL/GenBank/DDBJ databases">
        <authorList>
            <person name="Pasella M."/>
        </authorList>
    </citation>
    <scope>NUCLEOTIDE SEQUENCE</scope>
    <source>
        <strain evidence="10">HV05337</strain>
    </source>
</reference>
<dbReference type="SUPFAM" id="SSF52833">
    <property type="entry name" value="Thioredoxin-like"/>
    <property type="match status" value="1"/>
</dbReference>
<dbReference type="FunFam" id="3.40.30.10:FF:000001">
    <property type="entry name" value="Thioredoxin"/>
    <property type="match status" value="1"/>
</dbReference>
<evidence type="ECO:0000259" key="9">
    <source>
        <dbReference type="PROSITE" id="PS51352"/>
    </source>
</evidence>
<comment type="similarity">
    <text evidence="6">Belongs to the thioredoxin family.</text>
</comment>
<feature type="site" description="Contributes to redox potential value" evidence="7">
    <location>
        <position position="32"/>
    </location>
</feature>
<accession>A0A4D6X0X8</accession>
<dbReference type="PROSITE" id="PS51352">
    <property type="entry name" value="THIOREDOXIN_2"/>
    <property type="match status" value="1"/>
</dbReference>
<reference evidence="10" key="1">
    <citation type="journal article" date="2019" name="Mol. Phylogenet. Evol.">
        <title>Morphological evolution and classification of the red algal order Ceramiales inferred using plastid phylogenomics.</title>
        <authorList>
            <person name="Diaz-Tapia P."/>
            <person name="Pasella M.M."/>
            <person name="Verbruggen H."/>
            <person name="Maggs C.A."/>
        </authorList>
    </citation>
    <scope>NUCLEOTIDE SEQUENCE</scope>
    <source>
        <strain evidence="10">HV05337</strain>
    </source>
</reference>
<dbReference type="EMBL" id="MK814681">
    <property type="protein sequence ID" value="QCI07435.1"/>
    <property type="molecule type" value="Genomic_DNA"/>
</dbReference>
<evidence type="ECO:0000256" key="8">
    <source>
        <dbReference type="PIRSR" id="PIRSR000077-4"/>
    </source>
</evidence>
<organism evidence="10">
    <name type="scientific">Leiomenia cribrosa</name>
    <dbReference type="NCBI Taxonomy" id="217483"/>
    <lineage>
        <taxon>Eukaryota</taxon>
        <taxon>Rhodophyta</taxon>
        <taxon>Florideophyceae</taxon>
        <taxon>Rhodymeniophycidae</taxon>
        <taxon>Gigartinales</taxon>
        <taxon>Kallymeniaceae</taxon>
        <taxon>Leiomenia</taxon>
    </lineage>
</organism>
<dbReference type="NCBIfam" id="TIGR01068">
    <property type="entry name" value="thioredoxin"/>
    <property type="match status" value="1"/>
</dbReference>
<evidence type="ECO:0000256" key="4">
    <source>
        <dbReference type="ARBA" id="ARBA00023157"/>
    </source>
</evidence>
<keyword evidence="2" id="KW-0813">Transport</keyword>
<evidence type="ECO:0000256" key="3">
    <source>
        <dbReference type="ARBA" id="ARBA00022982"/>
    </source>
</evidence>
<dbReference type="PROSITE" id="PS00194">
    <property type="entry name" value="THIOREDOXIN_1"/>
    <property type="match status" value="1"/>
</dbReference>
<dbReference type="GO" id="GO:0015035">
    <property type="term" value="F:protein-disulfide reductase activity"/>
    <property type="evidence" value="ECO:0007669"/>
    <property type="project" value="InterPro"/>
</dbReference>
<dbReference type="PANTHER" id="PTHR45663">
    <property type="entry name" value="GEO12009P1"/>
    <property type="match status" value="1"/>
</dbReference>
<dbReference type="PRINTS" id="PR00421">
    <property type="entry name" value="THIOREDOXIN"/>
</dbReference>
<dbReference type="GO" id="GO:0005737">
    <property type="term" value="C:cytoplasm"/>
    <property type="evidence" value="ECO:0007669"/>
    <property type="project" value="TreeGrafter"/>
</dbReference>
<dbReference type="InterPro" id="IPR036249">
    <property type="entry name" value="Thioredoxin-like_sf"/>
</dbReference>
<geneLocation type="plastid" evidence="10"/>
<feature type="site" description="Deprotonates C-terminal active site Cys" evidence="7">
    <location>
        <position position="25"/>
    </location>
</feature>
<evidence type="ECO:0000256" key="7">
    <source>
        <dbReference type="PIRSR" id="PIRSR000077-1"/>
    </source>
</evidence>
<keyword evidence="5 8" id="KW-0676">Redox-active center</keyword>
<keyword evidence="10" id="KW-0934">Plastid</keyword>
<evidence type="ECO:0000256" key="5">
    <source>
        <dbReference type="ARBA" id="ARBA00023284"/>
    </source>
</evidence>
<dbReference type="Gene3D" id="3.40.30.10">
    <property type="entry name" value="Glutaredoxin"/>
    <property type="match status" value="1"/>
</dbReference>
<dbReference type="PANTHER" id="PTHR45663:SF11">
    <property type="entry name" value="GEO12009P1"/>
    <property type="match status" value="1"/>
</dbReference>
<name>A0A4D6X0X8_9FLOR</name>
<feature type="active site" description="Nucleophile" evidence="7">
    <location>
        <position position="34"/>
    </location>
</feature>
<feature type="active site" description="Nucleophile" evidence="7">
    <location>
        <position position="31"/>
    </location>
</feature>
<protein>
    <recommendedName>
        <fullName evidence="6">Thioredoxin</fullName>
    </recommendedName>
</protein>
<proteinExistence type="inferred from homology"/>
<evidence type="ECO:0000313" key="10">
    <source>
        <dbReference type="EMBL" id="QCI07435.1"/>
    </source>
</evidence>
<gene>
    <name evidence="10" type="primary">trxA</name>
</gene>
<dbReference type="InterPro" id="IPR017937">
    <property type="entry name" value="Thioredoxin_CS"/>
</dbReference>
<dbReference type="CDD" id="cd02947">
    <property type="entry name" value="TRX_family"/>
    <property type="match status" value="1"/>
</dbReference>
<feature type="domain" description="Thioredoxin" evidence="9">
    <location>
        <begin position="1"/>
        <end position="107"/>
    </location>
</feature>
<keyword evidence="3" id="KW-0249">Electron transport</keyword>
<dbReference type="AlphaFoldDB" id="A0A4D6X0X8"/>
<evidence type="ECO:0000256" key="1">
    <source>
        <dbReference type="ARBA" id="ARBA00003318"/>
    </source>
</evidence>
<evidence type="ECO:0000256" key="6">
    <source>
        <dbReference type="PIRNR" id="PIRNR000077"/>
    </source>
</evidence>
<dbReference type="InterPro" id="IPR005746">
    <property type="entry name" value="Thioredoxin"/>
</dbReference>
<feature type="disulfide bond" description="Redox-active" evidence="8">
    <location>
        <begin position="31"/>
        <end position="34"/>
    </location>
</feature>
<dbReference type="Pfam" id="PF00085">
    <property type="entry name" value="Thioredoxin"/>
    <property type="match status" value="1"/>
</dbReference>
<dbReference type="InterPro" id="IPR013766">
    <property type="entry name" value="Thioredoxin_domain"/>
</dbReference>
<dbReference type="PIRSF" id="PIRSF000077">
    <property type="entry name" value="Thioredoxin"/>
    <property type="match status" value="1"/>
</dbReference>
<feature type="site" description="Contributes to redox potential value" evidence="7">
    <location>
        <position position="33"/>
    </location>
</feature>